<organism evidence="8 9">
    <name type="scientific">Tamaricihabitans halophyticus</name>
    <dbReference type="NCBI Taxonomy" id="1262583"/>
    <lineage>
        <taxon>Bacteria</taxon>
        <taxon>Bacillati</taxon>
        <taxon>Actinomycetota</taxon>
        <taxon>Actinomycetes</taxon>
        <taxon>Pseudonocardiales</taxon>
        <taxon>Pseudonocardiaceae</taxon>
        <taxon>Tamaricihabitans</taxon>
    </lineage>
</organism>
<keyword evidence="9" id="KW-1185">Reference proteome</keyword>
<keyword evidence="4" id="KW-0804">Transcription</keyword>
<dbReference type="Pfam" id="PF04542">
    <property type="entry name" value="Sigma70_r2"/>
    <property type="match status" value="1"/>
</dbReference>
<comment type="similarity">
    <text evidence="1">Belongs to the sigma-70 factor family. ECF subfamily.</text>
</comment>
<reference evidence="8 9" key="1">
    <citation type="submission" date="2019-03" db="EMBL/GenBank/DDBJ databases">
        <title>Genomic Encyclopedia of Type Strains, Phase IV (KMG-IV): sequencing the most valuable type-strain genomes for metagenomic binning, comparative biology and taxonomic classification.</title>
        <authorList>
            <person name="Goeker M."/>
        </authorList>
    </citation>
    <scope>NUCLEOTIDE SEQUENCE [LARGE SCALE GENOMIC DNA]</scope>
    <source>
        <strain evidence="8 9">DSM 45765</strain>
    </source>
</reference>
<dbReference type="SUPFAM" id="SSF88946">
    <property type="entry name" value="Sigma2 domain of RNA polymerase sigma factors"/>
    <property type="match status" value="1"/>
</dbReference>
<evidence type="ECO:0000256" key="3">
    <source>
        <dbReference type="ARBA" id="ARBA00023082"/>
    </source>
</evidence>
<dbReference type="InterPro" id="IPR013324">
    <property type="entry name" value="RNA_pol_sigma_r3/r4-like"/>
</dbReference>
<comment type="caution">
    <text evidence="8">The sequence shown here is derived from an EMBL/GenBank/DDBJ whole genome shotgun (WGS) entry which is preliminary data.</text>
</comment>
<dbReference type="SUPFAM" id="SSF88659">
    <property type="entry name" value="Sigma3 and sigma4 domains of RNA polymerase sigma factors"/>
    <property type="match status" value="1"/>
</dbReference>
<protein>
    <submittedName>
        <fullName evidence="8">RNA polymerase sigma-70 factor (ECF subfamily)</fullName>
    </submittedName>
</protein>
<sequence>MANLFRHSAGQITATLVRVLGPDRLELAEEAVSEAMLRALRVWPDEGVPDNPRGWLFRTARNRAIDELRREESLRGKLVLLDEPGTTEQTGDDAELALIFLCCHPGLPQVSQVALTLKTVGGLGVEEIAAALLSNPSTVAQRLVRAKRWLRADAVRIEVPPPDELPARVDSVLAVLYLLFNAGYDATTGENAIRHELCGEAIRLCSLVLADRRTDLPRARALLALMQLQASRLPARLNGSGDPLLLAEQDRSKWDQALIASGARNLAGAAQGSELSPYHVEAAIAVCHASARDEQSTDWLRIVSLYDQLLALRPSPVVELNRGIALAMADGPQAGIAILEGLANRGELANYVLLPSALGALRLRADDPARAAVHYREALELPCSEPTRRFLANQLAKCTR</sequence>
<dbReference type="GO" id="GO:0003677">
    <property type="term" value="F:DNA binding"/>
    <property type="evidence" value="ECO:0007669"/>
    <property type="project" value="InterPro"/>
</dbReference>
<feature type="domain" description="RNA polymerase sigma-70 region 2" evidence="5">
    <location>
        <begin position="4"/>
        <end position="71"/>
    </location>
</feature>
<dbReference type="InterPro" id="IPR013249">
    <property type="entry name" value="RNA_pol_sigma70_r4_t2"/>
</dbReference>
<dbReference type="PANTHER" id="PTHR47756">
    <property type="entry name" value="BLL6612 PROTEIN-RELATED"/>
    <property type="match status" value="1"/>
</dbReference>
<dbReference type="Gene3D" id="1.10.1740.10">
    <property type="match status" value="1"/>
</dbReference>
<proteinExistence type="inferred from homology"/>
<dbReference type="InterPro" id="IPR046531">
    <property type="entry name" value="DUF6596"/>
</dbReference>
<dbReference type="InterPro" id="IPR036388">
    <property type="entry name" value="WH-like_DNA-bd_sf"/>
</dbReference>
<evidence type="ECO:0000256" key="2">
    <source>
        <dbReference type="ARBA" id="ARBA00023015"/>
    </source>
</evidence>
<dbReference type="Pfam" id="PF08281">
    <property type="entry name" value="Sigma70_r4_2"/>
    <property type="match status" value="1"/>
</dbReference>
<keyword evidence="3" id="KW-0731">Sigma factor</keyword>
<dbReference type="Pfam" id="PF20239">
    <property type="entry name" value="DUF6596"/>
    <property type="match status" value="1"/>
</dbReference>
<dbReference type="Proteomes" id="UP000294911">
    <property type="component" value="Unassembled WGS sequence"/>
</dbReference>
<keyword evidence="2" id="KW-0805">Transcription regulation</keyword>
<evidence type="ECO:0000259" key="6">
    <source>
        <dbReference type="Pfam" id="PF08281"/>
    </source>
</evidence>
<accession>A0A4R2R445</accession>
<dbReference type="GO" id="GO:0006352">
    <property type="term" value="P:DNA-templated transcription initiation"/>
    <property type="evidence" value="ECO:0007669"/>
    <property type="project" value="InterPro"/>
</dbReference>
<dbReference type="EMBL" id="SLXQ01000001">
    <property type="protein sequence ID" value="TCP57343.1"/>
    <property type="molecule type" value="Genomic_DNA"/>
</dbReference>
<dbReference type="Gene3D" id="1.10.10.10">
    <property type="entry name" value="Winged helix-like DNA-binding domain superfamily/Winged helix DNA-binding domain"/>
    <property type="match status" value="1"/>
</dbReference>
<feature type="domain" description="RNA polymerase sigma factor 70 region 4 type 2" evidence="6">
    <location>
        <begin position="99"/>
        <end position="150"/>
    </location>
</feature>
<evidence type="ECO:0000313" key="9">
    <source>
        <dbReference type="Proteomes" id="UP000294911"/>
    </source>
</evidence>
<dbReference type="NCBIfam" id="TIGR02937">
    <property type="entry name" value="sigma70-ECF"/>
    <property type="match status" value="1"/>
</dbReference>
<gene>
    <name evidence="8" type="ORF">EV191_1011298</name>
</gene>
<evidence type="ECO:0000256" key="1">
    <source>
        <dbReference type="ARBA" id="ARBA00010641"/>
    </source>
</evidence>
<dbReference type="GO" id="GO:0016987">
    <property type="term" value="F:sigma factor activity"/>
    <property type="evidence" value="ECO:0007669"/>
    <property type="project" value="UniProtKB-KW"/>
</dbReference>
<name>A0A4R2R445_9PSEU</name>
<evidence type="ECO:0000256" key="4">
    <source>
        <dbReference type="ARBA" id="ARBA00023163"/>
    </source>
</evidence>
<evidence type="ECO:0000313" key="8">
    <source>
        <dbReference type="EMBL" id="TCP57343.1"/>
    </source>
</evidence>
<feature type="domain" description="DUF6596" evidence="7">
    <location>
        <begin position="168"/>
        <end position="269"/>
    </location>
</feature>
<dbReference type="PANTHER" id="PTHR47756:SF2">
    <property type="entry name" value="BLL6612 PROTEIN"/>
    <property type="match status" value="1"/>
</dbReference>
<evidence type="ECO:0000259" key="7">
    <source>
        <dbReference type="Pfam" id="PF20239"/>
    </source>
</evidence>
<dbReference type="AlphaFoldDB" id="A0A4R2R445"/>
<evidence type="ECO:0000259" key="5">
    <source>
        <dbReference type="Pfam" id="PF04542"/>
    </source>
</evidence>
<dbReference type="InterPro" id="IPR013325">
    <property type="entry name" value="RNA_pol_sigma_r2"/>
</dbReference>
<dbReference type="InterPro" id="IPR007627">
    <property type="entry name" value="RNA_pol_sigma70_r2"/>
</dbReference>
<dbReference type="InterPro" id="IPR014284">
    <property type="entry name" value="RNA_pol_sigma-70_dom"/>
</dbReference>